<keyword evidence="2" id="KW-1185">Reference proteome</keyword>
<reference evidence="1 2" key="1">
    <citation type="submission" date="2015-01" db="EMBL/GenBank/DDBJ databases">
        <title>Evolution of Trichinella species and genotypes.</title>
        <authorList>
            <person name="Korhonen P.K."/>
            <person name="Edoardo P."/>
            <person name="Giuseppe L.R."/>
            <person name="Gasser R.B."/>
        </authorList>
    </citation>
    <scope>NUCLEOTIDE SEQUENCE [LARGE SCALE GENOMIC DNA]</scope>
    <source>
        <strain evidence="1">ISS37</strain>
    </source>
</reference>
<comment type="caution">
    <text evidence="1">The sequence shown here is derived from an EMBL/GenBank/DDBJ whole genome shotgun (WGS) entry which is preliminary data.</text>
</comment>
<evidence type="ECO:0000313" key="2">
    <source>
        <dbReference type="Proteomes" id="UP000054630"/>
    </source>
</evidence>
<gene>
    <name evidence="1" type="ORF">T07_3307</name>
</gene>
<dbReference type="PANTHER" id="PTHR47331:SF5">
    <property type="entry name" value="RIBONUCLEASE H"/>
    <property type="match status" value="1"/>
</dbReference>
<dbReference type="EMBL" id="JYDL01000125">
    <property type="protein sequence ID" value="KRX15659.1"/>
    <property type="molecule type" value="Genomic_DNA"/>
</dbReference>
<dbReference type="STRING" id="6336.A0A0V0RMG7"/>
<organism evidence="1 2">
    <name type="scientific">Trichinella nelsoni</name>
    <dbReference type="NCBI Taxonomy" id="6336"/>
    <lineage>
        <taxon>Eukaryota</taxon>
        <taxon>Metazoa</taxon>
        <taxon>Ecdysozoa</taxon>
        <taxon>Nematoda</taxon>
        <taxon>Enoplea</taxon>
        <taxon>Dorylaimia</taxon>
        <taxon>Trichinellida</taxon>
        <taxon>Trichinellidae</taxon>
        <taxon>Trichinella</taxon>
    </lineage>
</organism>
<proteinExistence type="predicted"/>
<protein>
    <submittedName>
        <fullName evidence="1">Uncharacterized protein</fullName>
    </submittedName>
</protein>
<dbReference type="Proteomes" id="UP000054630">
    <property type="component" value="Unassembled WGS sequence"/>
</dbReference>
<dbReference type="OrthoDB" id="8057979at2759"/>
<evidence type="ECO:0000313" key="1">
    <source>
        <dbReference type="EMBL" id="KRX15659.1"/>
    </source>
</evidence>
<accession>A0A0V0RMG7</accession>
<dbReference type="AlphaFoldDB" id="A0A0V0RMG7"/>
<sequence>MEMKGKLPRNSLFLTLTPFVDDMDLIRVEKRIQRLHLRYQHIHPVLLPNTHPLTFLVIQCSHDHQLHADIGQTFADRILRGRSTIAKILRKWVICTKEKSQCFKQMMDAQPKERQAETCAFDSVGIDFAGPLHTKEGRIIFKTYNTSAYLLLFLQEEYIME</sequence>
<name>A0A0V0RMG7_9BILA</name>
<dbReference type="PANTHER" id="PTHR47331">
    <property type="entry name" value="PHD-TYPE DOMAIN-CONTAINING PROTEIN"/>
    <property type="match status" value="1"/>
</dbReference>